<feature type="compositionally biased region" description="Acidic residues" evidence="1">
    <location>
        <begin position="146"/>
        <end position="155"/>
    </location>
</feature>
<evidence type="ECO:0000256" key="1">
    <source>
        <dbReference type="SAM" id="MobiDB-lite"/>
    </source>
</evidence>
<keyword evidence="3" id="KW-1185">Reference proteome</keyword>
<protein>
    <submittedName>
        <fullName evidence="2">Uncharacterized protein</fullName>
    </submittedName>
</protein>
<organism evidence="2 3">
    <name type="scientific">Meripilus lineatus</name>
    <dbReference type="NCBI Taxonomy" id="2056292"/>
    <lineage>
        <taxon>Eukaryota</taxon>
        <taxon>Fungi</taxon>
        <taxon>Dikarya</taxon>
        <taxon>Basidiomycota</taxon>
        <taxon>Agaricomycotina</taxon>
        <taxon>Agaricomycetes</taxon>
        <taxon>Polyporales</taxon>
        <taxon>Meripilaceae</taxon>
        <taxon>Meripilus</taxon>
    </lineage>
</organism>
<evidence type="ECO:0000313" key="2">
    <source>
        <dbReference type="EMBL" id="KAJ3473558.1"/>
    </source>
</evidence>
<accession>A0AAD5UTL7</accession>
<dbReference type="AlphaFoldDB" id="A0AAD5UTL7"/>
<gene>
    <name evidence="2" type="ORF">NLI96_g12942</name>
</gene>
<dbReference type="EMBL" id="JANAWD010001344">
    <property type="protein sequence ID" value="KAJ3473558.1"/>
    <property type="molecule type" value="Genomic_DNA"/>
</dbReference>
<dbReference type="Proteomes" id="UP001212997">
    <property type="component" value="Unassembled WGS sequence"/>
</dbReference>
<feature type="region of interest" description="Disordered" evidence="1">
    <location>
        <begin position="126"/>
        <end position="174"/>
    </location>
</feature>
<comment type="caution">
    <text evidence="2">The sequence shown here is derived from an EMBL/GenBank/DDBJ whole genome shotgun (WGS) entry which is preliminary data.</text>
</comment>
<reference evidence="2" key="1">
    <citation type="submission" date="2022-07" db="EMBL/GenBank/DDBJ databases">
        <title>Genome Sequence of Physisporinus lineatus.</title>
        <authorList>
            <person name="Buettner E."/>
        </authorList>
    </citation>
    <scope>NUCLEOTIDE SEQUENCE</scope>
    <source>
        <strain evidence="2">VT162</strain>
    </source>
</reference>
<feature type="compositionally biased region" description="Polar residues" evidence="1">
    <location>
        <begin position="133"/>
        <end position="142"/>
    </location>
</feature>
<evidence type="ECO:0000313" key="3">
    <source>
        <dbReference type="Proteomes" id="UP001212997"/>
    </source>
</evidence>
<sequence length="174" mass="19758">MQWHLSGSDSKSATETNRLVEEALLAPDFKPQELSSFSFEHEATRLDKLDAQDADSFSPRDGWYNSSITLNVPCEGFSWNSEQDAPKFIVDNIIHRKLLDVVKGANSDPVASNYHYIPHQLYCRHPRAEDDTSPSNSQHTTLSDSESLESNDEFEDTRLYGEVYSSDAMLEEHE</sequence>
<proteinExistence type="predicted"/>
<name>A0AAD5UTL7_9APHY</name>